<gene>
    <name evidence="1" type="ORF">GXP67_14490</name>
</gene>
<dbReference type="InterPro" id="IPR025345">
    <property type="entry name" value="DUF4249"/>
</dbReference>
<keyword evidence="2" id="KW-1185">Reference proteome</keyword>
<dbReference type="Proteomes" id="UP000480178">
    <property type="component" value="Chromosome"/>
</dbReference>
<accession>A0A6C0GIK4</accession>
<evidence type="ECO:0000313" key="1">
    <source>
        <dbReference type="EMBL" id="QHT67755.1"/>
    </source>
</evidence>
<dbReference type="KEGG" id="rhoz:GXP67_14490"/>
<dbReference type="EMBL" id="CP048222">
    <property type="protein sequence ID" value="QHT67755.1"/>
    <property type="molecule type" value="Genomic_DNA"/>
</dbReference>
<organism evidence="1 2">
    <name type="scientific">Rhodocytophaga rosea</name>
    <dbReference type="NCBI Taxonomy" id="2704465"/>
    <lineage>
        <taxon>Bacteria</taxon>
        <taxon>Pseudomonadati</taxon>
        <taxon>Bacteroidota</taxon>
        <taxon>Cytophagia</taxon>
        <taxon>Cytophagales</taxon>
        <taxon>Rhodocytophagaceae</taxon>
        <taxon>Rhodocytophaga</taxon>
    </lineage>
</organism>
<name>A0A6C0GIK4_9BACT</name>
<protein>
    <submittedName>
        <fullName evidence="1">DUF4249 domain-containing protein</fullName>
    </submittedName>
</protein>
<reference evidence="1 2" key="1">
    <citation type="submission" date="2020-01" db="EMBL/GenBank/DDBJ databases">
        <authorList>
            <person name="Kim M.K."/>
        </authorList>
    </citation>
    <scope>NUCLEOTIDE SEQUENCE [LARGE SCALE GENOMIC DNA]</scope>
    <source>
        <strain evidence="1 2">172606-1</strain>
    </source>
</reference>
<proteinExistence type="predicted"/>
<evidence type="ECO:0000313" key="2">
    <source>
        <dbReference type="Proteomes" id="UP000480178"/>
    </source>
</evidence>
<sequence>MACEKEVSNIKIPQSPPKLVIAAFISPQDTILQVSVGKSLPVLGKGNLSFENIRDAVVVMSDGTNSVTLSLIEGRSGYTTDASNLPIIPGQTYFLTVSNSEGMQATASCTVPITQNNTLEIISDSTENESGGKEYFMQLKWKDTPGEINYYRVFAETQTAYLFPNDGSGGGNVTTRYEDIYWDGTQFYSDSRLDGAAFSSSKGSLYSLGYIGKDPNVYSATLHGYLFNTDEPYYRYHQSVRNNSNENPFAEPTPIYSNVSGGLGVFAAYNRSTVSVRLK</sequence>
<dbReference type="RefSeq" id="WP_162443777.1">
    <property type="nucleotide sequence ID" value="NZ_CP048222.1"/>
</dbReference>
<dbReference type="AlphaFoldDB" id="A0A6C0GIK4"/>
<dbReference type="Pfam" id="PF14054">
    <property type="entry name" value="DUF4249"/>
    <property type="match status" value="1"/>
</dbReference>